<dbReference type="KEGG" id="ima:PO878_20635"/>
<dbReference type="InterPro" id="IPR026869">
    <property type="entry name" value="EgtC-like"/>
</dbReference>
<dbReference type="Proteomes" id="UP001216390">
    <property type="component" value="Chromosome"/>
</dbReference>
<dbReference type="SUPFAM" id="SSF56235">
    <property type="entry name" value="N-terminal nucleophile aminohydrolases (Ntn hydrolases)"/>
    <property type="match status" value="1"/>
</dbReference>
<protein>
    <submittedName>
        <fullName evidence="3">Class II glutamine amidotransferase</fullName>
    </submittedName>
</protein>
<keyword evidence="4" id="KW-1185">Reference proteome</keyword>
<evidence type="ECO:0000313" key="4">
    <source>
        <dbReference type="Proteomes" id="UP001216390"/>
    </source>
</evidence>
<feature type="domain" description="Glutamine amidotransferase type-2" evidence="2">
    <location>
        <begin position="2"/>
        <end position="252"/>
    </location>
</feature>
<dbReference type="Gene3D" id="3.60.20.10">
    <property type="entry name" value="Glutamine Phosphoribosylpyrophosphate, subunit 1, domain 1"/>
    <property type="match status" value="1"/>
</dbReference>
<dbReference type="CDD" id="cd01908">
    <property type="entry name" value="YafJ"/>
    <property type="match status" value="1"/>
</dbReference>
<proteinExistence type="predicted"/>
<sequence>MCRLFGLSAGPHRVHATFWLLDAPDSLQFQGRRNPDGTGLGHFTAAGEPVVDKEPVAAYSDVEFIREAKTVESTTFVAHVRVATTGELRTENTHPFAMDGRVMAHNGGFEGLGALEAELGDAMAMVQGDTDSERYMALVTREIDRHDGDVGAGISAAAGWLAAHVPLFSLNLVLATPTDLWALRYPDHHRLYVLDRAAGGPADGAGLRARGELMEVTSDHPHRSVVVASEPMDGHDDWRLMDSGELVHVHEDLTVTSSLALPDPPAVRAEDPLPYVP</sequence>
<dbReference type="AlphaFoldDB" id="A0AAE9Y9B3"/>
<dbReference type="EMBL" id="CP116942">
    <property type="protein sequence ID" value="WCO66903.1"/>
    <property type="molecule type" value="Genomic_DNA"/>
</dbReference>
<organism evidence="3 4">
    <name type="scientific">Iamia majanohamensis</name>
    <dbReference type="NCBI Taxonomy" id="467976"/>
    <lineage>
        <taxon>Bacteria</taxon>
        <taxon>Bacillati</taxon>
        <taxon>Actinomycetota</taxon>
        <taxon>Acidimicrobiia</taxon>
        <taxon>Acidimicrobiales</taxon>
        <taxon>Iamiaceae</taxon>
        <taxon>Iamia</taxon>
    </lineage>
</organism>
<accession>A0AAE9Y9B3</accession>
<gene>
    <name evidence="3" type="ORF">PO878_20635</name>
</gene>
<dbReference type="PANTHER" id="PTHR42824:SF1">
    <property type="entry name" value="GLUTAMINE AMIDOTRANSFERASE YAFJ-RELATED"/>
    <property type="match status" value="1"/>
</dbReference>
<evidence type="ECO:0000259" key="2">
    <source>
        <dbReference type="PROSITE" id="PS51278"/>
    </source>
</evidence>
<name>A0AAE9Y9B3_9ACTN</name>
<dbReference type="Pfam" id="PF13230">
    <property type="entry name" value="GATase_4"/>
    <property type="match status" value="1"/>
</dbReference>
<dbReference type="PROSITE" id="PS51278">
    <property type="entry name" value="GATASE_TYPE_2"/>
    <property type="match status" value="1"/>
</dbReference>
<reference evidence="3" key="1">
    <citation type="submission" date="2023-01" db="EMBL/GenBank/DDBJ databases">
        <title>The diversity of Class Acidimicrobiia in South China Sea sediment environments and the proposal of Iamia marina sp. nov., a novel species of the genus Iamia.</title>
        <authorList>
            <person name="He Y."/>
            <person name="Tian X."/>
        </authorList>
    </citation>
    <scope>NUCLEOTIDE SEQUENCE</scope>
    <source>
        <strain evidence="3">DSM 19957</strain>
    </source>
</reference>
<dbReference type="RefSeq" id="WP_272736425.1">
    <property type="nucleotide sequence ID" value="NZ_CP116942.1"/>
</dbReference>
<dbReference type="PANTHER" id="PTHR42824">
    <property type="entry name" value="GLUTAMINE AMIDOTRANSFERASE"/>
    <property type="match status" value="1"/>
</dbReference>
<evidence type="ECO:0000313" key="3">
    <source>
        <dbReference type="EMBL" id="WCO66903.1"/>
    </source>
</evidence>
<dbReference type="InterPro" id="IPR029055">
    <property type="entry name" value="Ntn_hydrolases_N"/>
</dbReference>
<evidence type="ECO:0000256" key="1">
    <source>
        <dbReference type="ARBA" id="ARBA00022962"/>
    </source>
</evidence>
<dbReference type="InterPro" id="IPR017932">
    <property type="entry name" value="GATase_2_dom"/>
</dbReference>
<keyword evidence="1 3" id="KW-0315">Glutamine amidotransferase</keyword>